<evidence type="ECO:0000256" key="1">
    <source>
        <dbReference type="SAM" id="MobiDB-lite"/>
    </source>
</evidence>
<feature type="compositionally biased region" description="Polar residues" evidence="1">
    <location>
        <begin position="115"/>
        <end position="152"/>
    </location>
</feature>
<reference evidence="3" key="1">
    <citation type="submission" date="2020-05" db="EMBL/GenBank/DDBJ databases">
        <title>Phylogenomic resolution of chytrid fungi.</title>
        <authorList>
            <person name="Stajich J.E."/>
            <person name="Amses K."/>
            <person name="Simmons R."/>
            <person name="Seto K."/>
            <person name="Myers J."/>
            <person name="Bonds A."/>
            <person name="Quandt C.A."/>
            <person name="Barry K."/>
            <person name="Liu P."/>
            <person name="Grigoriev I."/>
            <person name="Longcore J.E."/>
            <person name="James T.Y."/>
        </authorList>
    </citation>
    <scope>NUCLEOTIDE SEQUENCE</scope>
    <source>
        <strain evidence="3">PLAUS21</strain>
    </source>
</reference>
<keyword evidence="2" id="KW-0472">Membrane</keyword>
<feature type="transmembrane region" description="Helical" evidence="2">
    <location>
        <begin position="39"/>
        <end position="61"/>
    </location>
</feature>
<keyword evidence="4" id="KW-1185">Reference proteome</keyword>
<evidence type="ECO:0000256" key="2">
    <source>
        <dbReference type="SAM" id="Phobius"/>
    </source>
</evidence>
<feature type="transmembrane region" description="Helical" evidence="2">
    <location>
        <begin position="73"/>
        <end position="94"/>
    </location>
</feature>
<dbReference type="EMBL" id="JADGKB010000079">
    <property type="protein sequence ID" value="KAJ3254714.1"/>
    <property type="molecule type" value="Genomic_DNA"/>
</dbReference>
<feature type="region of interest" description="Disordered" evidence="1">
    <location>
        <begin position="112"/>
        <end position="152"/>
    </location>
</feature>
<comment type="caution">
    <text evidence="3">The sequence shown here is derived from an EMBL/GenBank/DDBJ whole genome shotgun (WGS) entry which is preliminary data.</text>
</comment>
<evidence type="ECO:0000313" key="3">
    <source>
        <dbReference type="EMBL" id="KAJ3254714.1"/>
    </source>
</evidence>
<feature type="transmembrane region" description="Helical" evidence="2">
    <location>
        <begin position="6"/>
        <end position="27"/>
    </location>
</feature>
<accession>A0AAD5UG09</accession>
<proteinExistence type="predicted"/>
<dbReference type="Proteomes" id="UP001210925">
    <property type="component" value="Unassembled WGS sequence"/>
</dbReference>
<sequence length="152" mass="17064">MNTVPPVVILIKIGIMYGYMHGIASPYQIFMELMKKSPIMSVLIPCQIVNTIAFFVLVSIIQYTTILYNDRNFIAWNGLISFCMIVHEVLNYWIKSFINKLVGKVDREANKDTNGKSSNIDSTAIPQTPSQPSIVKNSNGNTANSKTAILRY</sequence>
<keyword evidence="2" id="KW-0812">Transmembrane</keyword>
<gene>
    <name evidence="3" type="ORF">HK103_006866</name>
</gene>
<organism evidence="3 4">
    <name type="scientific">Boothiomyces macroporosus</name>
    <dbReference type="NCBI Taxonomy" id="261099"/>
    <lineage>
        <taxon>Eukaryota</taxon>
        <taxon>Fungi</taxon>
        <taxon>Fungi incertae sedis</taxon>
        <taxon>Chytridiomycota</taxon>
        <taxon>Chytridiomycota incertae sedis</taxon>
        <taxon>Chytridiomycetes</taxon>
        <taxon>Rhizophydiales</taxon>
        <taxon>Terramycetaceae</taxon>
        <taxon>Boothiomyces</taxon>
    </lineage>
</organism>
<evidence type="ECO:0000313" key="4">
    <source>
        <dbReference type="Proteomes" id="UP001210925"/>
    </source>
</evidence>
<protein>
    <submittedName>
        <fullName evidence="3">Uncharacterized protein</fullName>
    </submittedName>
</protein>
<keyword evidence="2" id="KW-1133">Transmembrane helix</keyword>
<dbReference type="AlphaFoldDB" id="A0AAD5UG09"/>
<name>A0AAD5UG09_9FUNG</name>